<comment type="caution">
    <text evidence="2">The sequence shown here is derived from an EMBL/GenBank/DDBJ whole genome shotgun (WGS) entry which is preliminary data.</text>
</comment>
<sequence>MKNKKAVKKNASKPNTQTYLDITEVRDGVVVLRDGTIRAVLITSSVNFALKSEDEQNSTISAYVGFLNSLDFPVQICVQSRRLQIKPYLEKLIAREKVQSNELLRVQTADYRSFIEELVDIGKIMTKKYYVIVPFDPLSNKKKSFWARFKEVLKPALSLHLKDERFRQRKEDLDLRVRQVSAGLEGIGLQVAQLDTQSLIELYYNTYNPDISFAEQLGDIDKLQIEEV</sequence>
<evidence type="ECO:0000313" key="3">
    <source>
        <dbReference type="Proteomes" id="UP000229449"/>
    </source>
</evidence>
<dbReference type="EMBL" id="PFMA01000033">
    <property type="protein sequence ID" value="PIY93493.1"/>
    <property type="molecule type" value="Genomic_DNA"/>
</dbReference>
<reference evidence="3" key="1">
    <citation type="submission" date="2017-09" db="EMBL/GenBank/DDBJ databases">
        <title>Depth-based differentiation of microbial function through sediment-hosted aquifers and enrichment of novel symbionts in the deep terrestrial subsurface.</title>
        <authorList>
            <person name="Probst A.J."/>
            <person name="Ladd B."/>
            <person name="Jarett J.K."/>
            <person name="Geller-Mcgrath D.E."/>
            <person name="Sieber C.M.K."/>
            <person name="Emerson J.B."/>
            <person name="Anantharaman K."/>
            <person name="Thomas B.C."/>
            <person name="Malmstrom R."/>
            <person name="Stieglmeier M."/>
            <person name="Klingl A."/>
            <person name="Woyke T."/>
            <person name="Ryan C.M."/>
            <person name="Banfield J.F."/>
        </authorList>
    </citation>
    <scope>NUCLEOTIDE SEQUENCE [LARGE SCALE GENOMIC DNA]</scope>
</reference>
<dbReference type="Proteomes" id="UP000229449">
    <property type="component" value="Unassembled WGS sequence"/>
</dbReference>
<proteinExistence type="predicted"/>
<feature type="domain" description="TraC-like" evidence="1">
    <location>
        <begin position="27"/>
        <end position="207"/>
    </location>
</feature>
<protein>
    <recommendedName>
        <fullName evidence="1">TraC-like domain-containing protein</fullName>
    </recommendedName>
</protein>
<evidence type="ECO:0000313" key="2">
    <source>
        <dbReference type="EMBL" id="PIY93493.1"/>
    </source>
</evidence>
<name>A0A2M7R9R7_9BACT</name>
<organism evidence="2 3">
    <name type="scientific">Candidatus Magasanikbacteria bacterium CG_4_10_14_0_8_um_filter_32_14</name>
    <dbReference type="NCBI Taxonomy" id="1974640"/>
    <lineage>
        <taxon>Bacteria</taxon>
        <taxon>Candidatus Magasanikiibacteriota</taxon>
    </lineage>
</organism>
<dbReference type="AlphaFoldDB" id="A0A2M7R9R7"/>
<accession>A0A2M7R9R7</accession>
<dbReference type="Pfam" id="PF26593">
    <property type="entry name" value="TraC-like"/>
    <property type="match status" value="1"/>
</dbReference>
<evidence type="ECO:0000259" key="1">
    <source>
        <dbReference type="Pfam" id="PF26593"/>
    </source>
</evidence>
<dbReference type="InterPro" id="IPR058596">
    <property type="entry name" value="TraC-like_dom"/>
</dbReference>
<gene>
    <name evidence="2" type="ORF">COY69_01310</name>
</gene>